<proteinExistence type="predicted"/>
<keyword evidence="1" id="KW-0732">Signal</keyword>
<evidence type="ECO:0000313" key="3">
    <source>
        <dbReference type="EMBL" id="KAL3786505.1"/>
    </source>
</evidence>
<keyword evidence="4" id="KW-1185">Reference proteome</keyword>
<reference evidence="2 4" key="1">
    <citation type="journal article" date="2020" name="G3 (Bethesda)">
        <title>Improved Reference Genome for Cyclotella cryptica CCMP332, a Model for Cell Wall Morphogenesis, Salinity Adaptation, and Lipid Production in Diatoms (Bacillariophyta).</title>
        <authorList>
            <person name="Roberts W.R."/>
            <person name="Downey K.M."/>
            <person name="Ruck E.C."/>
            <person name="Traller J.C."/>
            <person name="Alverson A.J."/>
        </authorList>
    </citation>
    <scope>NUCLEOTIDE SEQUENCE [LARGE SCALE GENOMIC DNA]</scope>
    <source>
        <strain evidence="2 4">CCMP332</strain>
    </source>
</reference>
<evidence type="ECO:0000313" key="4">
    <source>
        <dbReference type="Proteomes" id="UP001516023"/>
    </source>
</evidence>
<evidence type="ECO:0000256" key="1">
    <source>
        <dbReference type="SAM" id="SignalP"/>
    </source>
</evidence>
<sequence length="388" mass="43398">MPSTTTLLLSAALLSSAAAQTFPYEKPTKRYTPWQSLSSSDQSTAQSSLGYTPITWNVPYLAPVEQYGWWQFTDTQKSGAQALGFSEDQWDCFINHYTSYAWAELEQYGLASAFETLGWSEASWEGTGDLPASESKWWGQLTASEKEAANQLCYFQDNWNQVDMTPNDSYFPFPFPAFRYVPWDELSQGVQDTADTKLGYTSADVWNELGNNTAELNTFLNLDETERAGALDLGFYSHTWDCFMNHYDFYYWDSLYGSLLTAVQTLGWDEDSWTSRTNLPDSEATYWNDLSPQEKAAATALCYFKESWDGDDLTSFYDYSAKQTKAIPGNTVPSDMDFTIFGGEGSPGSNWVPGQISQTKSVETSSSPKVTSTSAFGFALAIGAFLFV</sequence>
<organism evidence="2 4">
    <name type="scientific">Cyclotella cryptica</name>
    <dbReference type="NCBI Taxonomy" id="29204"/>
    <lineage>
        <taxon>Eukaryota</taxon>
        <taxon>Sar</taxon>
        <taxon>Stramenopiles</taxon>
        <taxon>Ochrophyta</taxon>
        <taxon>Bacillariophyta</taxon>
        <taxon>Coscinodiscophyceae</taxon>
        <taxon>Thalassiosirophycidae</taxon>
        <taxon>Stephanodiscales</taxon>
        <taxon>Stephanodiscaceae</taxon>
        <taxon>Cyclotella</taxon>
    </lineage>
</organism>
<accession>A0ABD3PCF0</accession>
<reference evidence="2" key="2">
    <citation type="submission" date="2024-11" db="EMBL/GenBank/DDBJ databases">
        <authorList>
            <person name="Roberts W.R."/>
            <person name="Alverson A.J."/>
        </authorList>
    </citation>
    <scope>NUCLEOTIDE SEQUENCE</scope>
    <source>
        <strain evidence="2">CCMP332</strain>
    </source>
</reference>
<feature type="signal peptide" evidence="1">
    <location>
        <begin position="1"/>
        <end position="19"/>
    </location>
</feature>
<protein>
    <submittedName>
        <fullName evidence="2">Uncharacterized protein</fullName>
    </submittedName>
</protein>
<dbReference type="EMBL" id="JABMIG020000214">
    <property type="protein sequence ID" value="KAL3785467.1"/>
    <property type="molecule type" value="Genomic_DNA"/>
</dbReference>
<comment type="caution">
    <text evidence="2">The sequence shown here is derived from an EMBL/GenBank/DDBJ whole genome shotgun (WGS) entry which is preliminary data.</text>
</comment>
<dbReference type="Proteomes" id="UP001516023">
    <property type="component" value="Unassembled WGS sequence"/>
</dbReference>
<gene>
    <name evidence="2" type="ORF">HJC23_008277</name>
    <name evidence="3" type="ORF">HJC23_010671</name>
</gene>
<name>A0ABD3PCF0_9STRA</name>
<feature type="chain" id="PRO_5044724938" evidence="1">
    <location>
        <begin position="20"/>
        <end position="388"/>
    </location>
</feature>
<dbReference type="AlphaFoldDB" id="A0ABD3PCF0"/>
<dbReference type="EMBL" id="JABMIG020000193">
    <property type="protein sequence ID" value="KAL3786505.1"/>
    <property type="molecule type" value="Genomic_DNA"/>
</dbReference>
<evidence type="ECO:0000313" key="2">
    <source>
        <dbReference type="EMBL" id="KAL3785467.1"/>
    </source>
</evidence>